<gene>
    <name evidence="1" type="ORF">RDB_LOCUS139251</name>
</gene>
<accession>A0A8H3DCA4</accession>
<dbReference type="Proteomes" id="UP000663831">
    <property type="component" value="Unassembled WGS sequence"/>
</dbReference>
<reference evidence="1" key="1">
    <citation type="submission" date="2021-01" db="EMBL/GenBank/DDBJ databases">
        <authorList>
            <person name="Kaushik A."/>
        </authorList>
    </citation>
    <scope>NUCLEOTIDE SEQUENCE</scope>
    <source>
        <strain evidence="1">AG3-1AP</strain>
    </source>
</reference>
<protein>
    <recommendedName>
        <fullName evidence="3">MYND-type domain-containing protein</fullName>
    </recommendedName>
</protein>
<evidence type="ECO:0000313" key="1">
    <source>
        <dbReference type="EMBL" id="CAE6517591.1"/>
    </source>
</evidence>
<organism evidence="1 2">
    <name type="scientific">Rhizoctonia solani</name>
    <dbReference type="NCBI Taxonomy" id="456999"/>
    <lineage>
        <taxon>Eukaryota</taxon>
        <taxon>Fungi</taxon>
        <taxon>Dikarya</taxon>
        <taxon>Basidiomycota</taxon>
        <taxon>Agaricomycotina</taxon>
        <taxon>Agaricomycetes</taxon>
        <taxon>Cantharellales</taxon>
        <taxon>Ceratobasidiaceae</taxon>
        <taxon>Rhizoctonia</taxon>
    </lineage>
</organism>
<dbReference type="AlphaFoldDB" id="A0A8H3DCA4"/>
<evidence type="ECO:0008006" key="3">
    <source>
        <dbReference type="Google" id="ProtNLM"/>
    </source>
</evidence>
<comment type="caution">
    <text evidence="1">The sequence shown here is derived from an EMBL/GenBank/DDBJ whole genome shotgun (WGS) entry which is preliminary data.</text>
</comment>
<name>A0A8H3DCA4_9AGAM</name>
<dbReference type="EMBL" id="CAJMWV010005982">
    <property type="protein sequence ID" value="CAE6517591.1"/>
    <property type="molecule type" value="Genomic_DNA"/>
</dbReference>
<dbReference type="SUPFAM" id="SSF144232">
    <property type="entry name" value="HIT/MYND zinc finger-like"/>
    <property type="match status" value="1"/>
</dbReference>
<proteinExistence type="predicted"/>
<sequence>MFAPLHPLWGRLIETLDSAPDIIRLTVSAEEEISGQKALQKVCHQAVDATILAQESGRDVDIAVLDSALRLAQDPRTIRYLAHPSVISGCIRLLKTAVSQRGRSSSPFRYEYGHLCFKLLVASMNICLLERYNELDEALLACEEHDEYAADYLASVALGLVVENRFQISYNGSNSNWVSGWATSDAQQAPLVSRSDLSTLLGLLWDDRKFILATSGLSGLLFLLSQYIFQEKNFNDSLDGEMLKGRMYELGLRYLLVAEQSQRAATLRAIDANHPEEDSWSVTPKHIDAEDSRLLMTAFIKRLSNGNDPSVFLTREPSVMLRLITTSTDPDTQDLLPGVIRCAVEYGWSMLFGIDLDLEHRLQGIARTLFGVLVFKSQFICPTHNPKPVYRLTSAARIEILATMRNSDLMDMTACIIAQLNPAESGGADFVFHCIALFFAALFDRVPASELKHSFQGYVADWWRFNRYLMLLRDGIIAVPVGYRIHYNKCLHYWFQIARLLGLAPVLEEHLGTSCSSARCPMGSMNEAVGFSCSGCAIVRYCNGHCQSIDWKFGEHHQSHQNSSKEGAEV</sequence>
<evidence type="ECO:0000313" key="2">
    <source>
        <dbReference type="Proteomes" id="UP000663831"/>
    </source>
</evidence>
<dbReference type="Gene3D" id="6.10.140.2220">
    <property type="match status" value="1"/>
</dbReference>